<keyword evidence="3" id="KW-1185">Reference proteome</keyword>
<accession>A0A4Q0SW47</accession>
<dbReference type="AlphaFoldDB" id="A0A4Q0SW47"/>
<name>A0A4Q0SW47_9BACT</name>
<gene>
    <name evidence="2" type="ORF">GRAN_4781</name>
</gene>
<reference evidence="3" key="2">
    <citation type="submission" date="2019-02" db="EMBL/GenBank/DDBJ databases">
        <title>Granulicella sibirica sp. nov., a psychrotolerant acidobacterium isolated from an organic soil layer in forested tundra, West Siberia.</title>
        <authorList>
            <person name="Oshkin I.Y."/>
            <person name="Kulichevskaya I.S."/>
            <person name="Rijpstra W.I.C."/>
            <person name="Sinninghe Damste J.S."/>
            <person name="Rakitin A.L."/>
            <person name="Ravin N.V."/>
            <person name="Dedysh S.N."/>
        </authorList>
    </citation>
    <scope>NUCLEOTIDE SEQUENCE [LARGE SCALE GENOMIC DNA]</scope>
    <source>
        <strain evidence="3">AF10</strain>
    </source>
</reference>
<evidence type="ECO:0000313" key="2">
    <source>
        <dbReference type="EMBL" id="RXH54130.1"/>
    </source>
</evidence>
<reference evidence="2 3" key="1">
    <citation type="submission" date="2018-11" db="EMBL/GenBank/DDBJ databases">
        <authorList>
            <person name="Mardanov A.V."/>
            <person name="Ravin N.V."/>
            <person name="Dedysh S.N."/>
        </authorList>
    </citation>
    <scope>NUCLEOTIDE SEQUENCE [LARGE SCALE GENOMIC DNA]</scope>
    <source>
        <strain evidence="2 3">AF10</strain>
    </source>
</reference>
<protein>
    <submittedName>
        <fullName evidence="2">Uncharacterized protein</fullName>
    </submittedName>
</protein>
<feature type="region of interest" description="Disordered" evidence="1">
    <location>
        <begin position="63"/>
        <end position="87"/>
    </location>
</feature>
<evidence type="ECO:0000313" key="3">
    <source>
        <dbReference type="Proteomes" id="UP000289437"/>
    </source>
</evidence>
<proteinExistence type="predicted"/>
<dbReference type="Proteomes" id="UP000289437">
    <property type="component" value="Unassembled WGS sequence"/>
</dbReference>
<sequence>MRDIGRGKARSRYRDVVVCRLKVRHAVGTVLGREALHHLVGSHVPHAHFRIAYRRAAWIGDKAHQGTRDRLRQKSSGDETQAEEKKVCERESFHKGVLVSKSSHNYLKR</sequence>
<comment type="caution">
    <text evidence="2">The sequence shown here is derived from an EMBL/GenBank/DDBJ whole genome shotgun (WGS) entry which is preliminary data.</text>
</comment>
<organism evidence="2 3">
    <name type="scientific">Granulicella sibirica</name>
    <dbReference type="NCBI Taxonomy" id="2479048"/>
    <lineage>
        <taxon>Bacteria</taxon>
        <taxon>Pseudomonadati</taxon>
        <taxon>Acidobacteriota</taxon>
        <taxon>Terriglobia</taxon>
        <taxon>Terriglobales</taxon>
        <taxon>Acidobacteriaceae</taxon>
        <taxon>Granulicella</taxon>
    </lineage>
</organism>
<dbReference type="EMBL" id="RDSM01000005">
    <property type="protein sequence ID" value="RXH54130.1"/>
    <property type="molecule type" value="Genomic_DNA"/>
</dbReference>
<evidence type="ECO:0000256" key="1">
    <source>
        <dbReference type="SAM" id="MobiDB-lite"/>
    </source>
</evidence>